<dbReference type="InterPro" id="IPR002364">
    <property type="entry name" value="Quin_OxRdtase/zeta-crystal_CS"/>
</dbReference>
<feature type="domain" description="Enoyl reductase (ER)" evidence="3">
    <location>
        <begin position="23"/>
        <end position="334"/>
    </location>
</feature>
<dbReference type="SUPFAM" id="SSF50129">
    <property type="entry name" value="GroES-like"/>
    <property type="match status" value="1"/>
</dbReference>
<dbReference type="Gene3D" id="3.40.50.720">
    <property type="entry name" value="NAD(P)-binding Rossmann-like Domain"/>
    <property type="match status" value="1"/>
</dbReference>
<sequence>MRSNFVQSLKTVAMKAVQIHQTGGPNMLVLSQEAAKPALPLSAGHILVRNSFVGVNFIDTYHRSGLYKVPLPYTPGREASGWVEAVGDDVTSFKVGDRVAHLSPSCYAEYSSVDSGYAVHLPEEISMEVGASLLLQGLTAMSLAQIAHKVQPGEVALVYAAAGGTGQMLVQVCKSLGATVIGITSSTAKAQLVKSAGADHIITYSTEDIYTRVMEITDGQGVHVVFDGVGKTSFGTSLSCLRKLGSMLSFGNASGKVDPIDIMSLTPKQVRLMRPSLFQLVSSPKEFLPLAEACIDLVKSKKLVVHVSKIYDLADCVQAHEDLESGKTLGKLLLRV</sequence>
<dbReference type="Gene3D" id="3.90.180.10">
    <property type="entry name" value="Medium-chain alcohol dehydrogenases, catalytic domain"/>
    <property type="match status" value="1"/>
</dbReference>
<dbReference type="EMBL" id="JAFCIX010000390">
    <property type="protein sequence ID" value="KAH6592097.1"/>
    <property type="molecule type" value="Genomic_DNA"/>
</dbReference>
<reference evidence="4 5" key="1">
    <citation type="submission" date="2021-02" db="EMBL/GenBank/DDBJ databases">
        <title>Variation within the Batrachochytrium salamandrivorans European outbreak.</title>
        <authorList>
            <person name="Kelly M."/>
            <person name="Pasmans F."/>
            <person name="Shea T.P."/>
            <person name="Munoz J.F."/>
            <person name="Carranza S."/>
            <person name="Cuomo C.A."/>
            <person name="Martel A."/>
        </authorList>
    </citation>
    <scope>NUCLEOTIDE SEQUENCE [LARGE SCALE GENOMIC DNA]</scope>
    <source>
        <strain evidence="4 5">AMFP18/2</strain>
    </source>
</reference>
<dbReference type="InterPro" id="IPR011032">
    <property type="entry name" value="GroES-like_sf"/>
</dbReference>
<dbReference type="PROSITE" id="PS01162">
    <property type="entry name" value="QOR_ZETA_CRYSTAL"/>
    <property type="match status" value="1"/>
</dbReference>
<dbReference type="InterPro" id="IPR036291">
    <property type="entry name" value="NAD(P)-bd_dom_sf"/>
</dbReference>
<keyword evidence="2" id="KW-0560">Oxidoreductase</keyword>
<evidence type="ECO:0000313" key="5">
    <source>
        <dbReference type="Proteomes" id="UP001648503"/>
    </source>
</evidence>
<dbReference type="InterPro" id="IPR047618">
    <property type="entry name" value="QOR-like"/>
</dbReference>
<accession>A0ABQ8F4M5</accession>
<dbReference type="PANTHER" id="PTHR48106:SF13">
    <property type="entry name" value="QUINONE OXIDOREDUCTASE-RELATED"/>
    <property type="match status" value="1"/>
</dbReference>
<dbReference type="Pfam" id="PF08240">
    <property type="entry name" value="ADH_N"/>
    <property type="match status" value="1"/>
</dbReference>
<dbReference type="InterPro" id="IPR020843">
    <property type="entry name" value="ER"/>
</dbReference>
<keyword evidence="1" id="KW-0521">NADP</keyword>
<comment type="caution">
    <text evidence="4">The sequence shown here is derived from an EMBL/GenBank/DDBJ whole genome shotgun (WGS) entry which is preliminary data.</text>
</comment>
<evidence type="ECO:0000259" key="3">
    <source>
        <dbReference type="SMART" id="SM00829"/>
    </source>
</evidence>
<keyword evidence="5" id="KW-1185">Reference proteome</keyword>
<protein>
    <recommendedName>
        <fullName evidence="3">Enoyl reductase (ER) domain-containing protein</fullName>
    </recommendedName>
</protein>
<evidence type="ECO:0000313" key="4">
    <source>
        <dbReference type="EMBL" id="KAH6592097.1"/>
    </source>
</evidence>
<dbReference type="SUPFAM" id="SSF51735">
    <property type="entry name" value="NAD(P)-binding Rossmann-fold domains"/>
    <property type="match status" value="1"/>
</dbReference>
<dbReference type="Proteomes" id="UP001648503">
    <property type="component" value="Unassembled WGS sequence"/>
</dbReference>
<dbReference type="InterPro" id="IPR013154">
    <property type="entry name" value="ADH-like_N"/>
</dbReference>
<gene>
    <name evidence="4" type="ORF">BASA50_008243</name>
</gene>
<proteinExistence type="predicted"/>
<name>A0ABQ8F4M5_9FUNG</name>
<evidence type="ECO:0000256" key="2">
    <source>
        <dbReference type="ARBA" id="ARBA00023002"/>
    </source>
</evidence>
<organism evidence="4 5">
    <name type="scientific">Batrachochytrium salamandrivorans</name>
    <dbReference type="NCBI Taxonomy" id="1357716"/>
    <lineage>
        <taxon>Eukaryota</taxon>
        <taxon>Fungi</taxon>
        <taxon>Fungi incertae sedis</taxon>
        <taxon>Chytridiomycota</taxon>
        <taxon>Chytridiomycota incertae sedis</taxon>
        <taxon>Chytridiomycetes</taxon>
        <taxon>Rhizophydiales</taxon>
        <taxon>Rhizophydiales incertae sedis</taxon>
        <taxon>Batrachochytrium</taxon>
    </lineage>
</organism>
<dbReference type="InterPro" id="IPR013149">
    <property type="entry name" value="ADH-like_C"/>
</dbReference>
<dbReference type="PANTHER" id="PTHR48106">
    <property type="entry name" value="QUINONE OXIDOREDUCTASE PIG3-RELATED"/>
    <property type="match status" value="1"/>
</dbReference>
<evidence type="ECO:0000256" key="1">
    <source>
        <dbReference type="ARBA" id="ARBA00022857"/>
    </source>
</evidence>
<dbReference type="SMART" id="SM00829">
    <property type="entry name" value="PKS_ER"/>
    <property type="match status" value="1"/>
</dbReference>
<dbReference type="CDD" id="cd05286">
    <property type="entry name" value="QOR2"/>
    <property type="match status" value="1"/>
</dbReference>
<dbReference type="Pfam" id="PF00107">
    <property type="entry name" value="ADH_zinc_N"/>
    <property type="match status" value="1"/>
</dbReference>